<sequence length="74" mass="8035">MESRKKTTQDSTSGLPEGATKCVQLLSPSSDIVAQDVNDCSTICSCTCMKVYYLSTGCSFTIPDDFSWVSEFSC</sequence>
<evidence type="ECO:0000313" key="1">
    <source>
        <dbReference type="EMBL" id="KFD47669.1"/>
    </source>
</evidence>
<evidence type="ECO:0000313" key="2">
    <source>
        <dbReference type="Proteomes" id="UP000030764"/>
    </source>
</evidence>
<dbReference type="AlphaFoldDB" id="A0A085LRS3"/>
<name>A0A085LRS3_9BILA</name>
<keyword evidence="2" id="KW-1185">Reference proteome</keyword>
<dbReference type="EMBL" id="KL363318">
    <property type="protein sequence ID" value="KFD47669.1"/>
    <property type="molecule type" value="Genomic_DNA"/>
</dbReference>
<organism evidence="1 2">
    <name type="scientific">Trichuris suis</name>
    <name type="common">pig whipworm</name>
    <dbReference type="NCBI Taxonomy" id="68888"/>
    <lineage>
        <taxon>Eukaryota</taxon>
        <taxon>Metazoa</taxon>
        <taxon>Ecdysozoa</taxon>
        <taxon>Nematoda</taxon>
        <taxon>Enoplea</taxon>
        <taxon>Dorylaimia</taxon>
        <taxon>Trichinellida</taxon>
        <taxon>Trichuridae</taxon>
        <taxon>Trichuris</taxon>
    </lineage>
</organism>
<protein>
    <submittedName>
        <fullName evidence="1">Uncharacterized protein</fullName>
    </submittedName>
</protein>
<proteinExistence type="predicted"/>
<reference evidence="1 2" key="1">
    <citation type="journal article" date="2014" name="Nat. Genet.">
        <title>Genome and transcriptome of the porcine whipworm Trichuris suis.</title>
        <authorList>
            <person name="Jex A.R."/>
            <person name="Nejsum P."/>
            <person name="Schwarz E.M."/>
            <person name="Hu L."/>
            <person name="Young N.D."/>
            <person name="Hall R.S."/>
            <person name="Korhonen P.K."/>
            <person name="Liao S."/>
            <person name="Thamsborg S."/>
            <person name="Xia J."/>
            <person name="Xu P."/>
            <person name="Wang S."/>
            <person name="Scheerlinck J.P."/>
            <person name="Hofmann A."/>
            <person name="Sternberg P.W."/>
            <person name="Wang J."/>
            <person name="Gasser R.B."/>
        </authorList>
    </citation>
    <scope>NUCLEOTIDE SEQUENCE [LARGE SCALE GENOMIC DNA]</scope>
    <source>
        <strain evidence="1">DCEP-RM93M</strain>
    </source>
</reference>
<accession>A0A085LRS3</accession>
<dbReference type="Proteomes" id="UP000030764">
    <property type="component" value="Unassembled WGS sequence"/>
</dbReference>
<gene>
    <name evidence="1" type="ORF">M513_11460</name>
</gene>